<evidence type="ECO:0000313" key="11">
    <source>
        <dbReference type="Proteomes" id="UP000005242"/>
    </source>
</evidence>
<keyword evidence="9" id="KW-0732">Signal</keyword>
<evidence type="ECO:0000256" key="4">
    <source>
        <dbReference type="ARBA" id="ARBA00022692"/>
    </source>
</evidence>
<dbReference type="EMBL" id="JH668228">
    <property type="protein sequence ID" value="EIM22319.1"/>
    <property type="molecule type" value="Genomic_DNA"/>
</dbReference>
<dbReference type="GO" id="GO:0071816">
    <property type="term" value="P:tail-anchored membrane protein insertion into ER membrane"/>
    <property type="evidence" value="ECO:0007669"/>
    <property type="project" value="InterPro"/>
</dbReference>
<dbReference type="HOGENOM" id="CLU_089418_0_1_1"/>
<evidence type="ECO:0000256" key="5">
    <source>
        <dbReference type="ARBA" id="ARBA00022824"/>
    </source>
</evidence>
<feature type="region of interest" description="Disordered" evidence="8">
    <location>
        <begin position="190"/>
        <end position="214"/>
    </location>
</feature>
<keyword evidence="11" id="KW-1185">Reference proteome</keyword>
<keyword evidence="6" id="KW-1133">Transmembrane helix</keyword>
<organism evidence="10 11">
    <name type="scientific">Wallemia mellicola (strain ATCC MYA-4683 / CBS 633.66)</name>
    <name type="common">Wallemia sebi (CBS 633.66)</name>
    <dbReference type="NCBI Taxonomy" id="671144"/>
    <lineage>
        <taxon>Eukaryota</taxon>
        <taxon>Fungi</taxon>
        <taxon>Dikarya</taxon>
        <taxon>Basidiomycota</taxon>
        <taxon>Wallemiomycotina</taxon>
        <taxon>Wallemiomycetes</taxon>
        <taxon>Wallemiales</taxon>
        <taxon>Wallemiaceae</taxon>
        <taxon>Wallemia</taxon>
    </lineage>
</organism>
<dbReference type="GO" id="GO:0043529">
    <property type="term" value="C:GET complex"/>
    <property type="evidence" value="ECO:0007669"/>
    <property type="project" value="TreeGrafter"/>
</dbReference>
<dbReference type="RefSeq" id="XP_006957574.1">
    <property type="nucleotide sequence ID" value="XM_006957512.1"/>
</dbReference>
<sequence>MHIAIQLLIAIVISEFIAIVPQDVVQSLVESIYNFTFNRSHLNNQRQLRKDIMKTKKDLTSTSSQDEFSKWAKLKRRHDKLLKEHEDNKQTNTKAQVLIKPFVKVVMFAIPSILQFGVTIANGKRTIIHLPPQNWFGSVLGLVFCLPFSPRGTISATIYGMVVKRVLKLLKQFKQDLGIILFGVSQPEVKKQKGNVSEDKKQDASHTKTPLKAE</sequence>
<gene>
    <name evidence="10" type="ORF">WALSEDRAFT_60012</name>
</gene>
<evidence type="ECO:0000256" key="6">
    <source>
        <dbReference type="ARBA" id="ARBA00022989"/>
    </source>
</evidence>
<dbReference type="InterPro" id="IPR029012">
    <property type="entry name" value="Helix_hairpin_bin_sf"/>
</dbReference>
<dbReference type="AlphaFoldDB" id="I4YEC7"/>
<protein>
    <recommendedName>
        <fullName evidence="12">Guided entry of tail-anchored proteins 1</fullName>
    </recommendedName>
</protein>
<dbReference type="eggNOG" id="KOG4253">
    <property type="taxonomic scope" value="Eukaryota"/>
</dbReference>
<proteinExistence type="inferred from homology"/>
<dbReference type="PANTHER" id="PTHR42650">
    <property type="entry name" value="TAIL-ANCHORED PROTEIN INSERTION RECEPTOR WRB"/>
    <property type="match status" value="1"/>
</dbReference>
<dbReference type="OrthoDB" id="69461at2759"/>
<name>I4YEC7_WALMC</name>
<evidence type="ECO:0000256" key="9">
    <source>
        <dbReference type="SAM" id="SignalP"/>
    </source>
</evidence>
<feature type="signal peptide" evidence="9">
    <location>
        <begin position="1"/>
        <end position="22"/>
    </location>
</feature>
<dbReference type="Proteomes" id="UP000005242">
    <property type="component" value="Unassembled WGS sequence"/>
</dbReference>
<dbReference type="KEGG" id="wse:WALSEDRAFT_60012"/>
<dbReference type="Pfam" id="PF04420">
    <property type="entry name" value="CHD5"/>
    <property type="match status" value="1"/>
</dbReference>
<dbReference type="Gene3D" id="1.10.287.660">
    <property type="entry name" value="Helix hairpin bin"/>
    <property type="match status" value="1"/>
</dbReference>
<evidence type="ECO:0000313" key="10">
    <source>
        <dbReference type="EMBL" id="EIM22319.1"/>
    </source>
</evidence>
<dbReference type="STRING" id="671144.I4YEC7"/>
<reference evidence="10 11" key="1">
    <citation type="journal article" date="2012" name="Fungal Genet. Biol.">
        <title>The genome of the xerotolerant mold Wallemia sebi reveals adaptations to osmotic stress and suggests cryptic sexual reproduction.</title>
        <authorList>
            <person name="Padamsee M."/>
            <person name="Kumar T.K.A."/>
            <person name="Riley R."/>
            <person name="Binder M."/>
            <person name="Boyd A."/>
            <person name="Calvo A.M."/>
            <person name="Furukawa K."/>
            <person name="Hesse C."/>
            <person name="Hohmann S."/>
            <person name="James T.Y."/>
            <person name="LaButti K."/>
            <person name="Lapidus A."/>
            <person name="Lindquist E."/>
            <person name="Lucas S."/>
            <person name="Miller K."/>
            <person name="Shantappa S."/>
            <person name="Grigoriev I.V."/>
            <person name="Hibbett D.S."/>
            <person name="McLaughlin D.J."/>
            <person name="Spatafora J.W."/>
            <person name="Aime M.C."/>
        </authorList>
    </citation>
    <scope>NUCLEOTIDE SEQUENCE [LARGE SCALE GENOMIC DNA]</scope>
    <source>
        <strain evidence="11">ATCC MYA-4683 / CBS 633.66</strain>
    </source>
</reference>
<dbReference type="GO" id="GO:0043495">
    <property type="term" value="F:protein-membrane adaptor activity"/>
    <property type="evidence" value="ECO:0007669"/>
    <property type="project" value="TreeGrafter"/>
</dbReference>
<dbReference type="InterPro" id="IPR028945">
    <property type="entry name" value="Get1"/>
</dbReference>
<keyword evidence="7" id="KW-0472">Membrane</keyword>
<keyword evidence="4" id="KW-0812">Transmembrane</keyword>
<comment type="subcellular location">
    <subcellularLocation>
        <location evidence="1">Endoplasmic reticulum membrane</location>
        <topology evidence="1">Multi-pass membrane protein</topology>
    </subcellularLocation>
</comment>
<feature type="chain" id="PRO_5003698049" description="Guided entry of tail-anchored proteins 1" evidence="9">
    <location>
        <begin position="23"/>
        <end position="214"/>
    </location>
</feature>
<keyword evidence="5" id="KW-0256">Endoplasmic reticulum</keyword>
<evidence type="ECO:0000256" key="8">
    <source>
        <dbReference type="SAM" id="MobiDB-lite"/>
    </source>
</evidence>
<dbReference type="FunCoup" id="I4YEC7">
    <property type="interactions" value="197"/>
</dbReference>
<dbReference type="InParanoid" id="I4YEC7"/>
<dbReference type="GeneID" id="18473682"/>
<evidence type="ECO:0000256" key="2">
    <source>
        <dbReference type="ARBA" id="ARBA00010799"/>
    </source>
</evidence>
<comment type="similarity">
    <text evidence="2">Belongs to the WRB/GET1 family.</text>
</comment>
<dbReference type="OMA" id="AEWIISF"/>
<evidence type="ECO:0000256" key="3">
    <source>
        <dbReference type="ARBA" id="ARBA00022448"/>
    </source>
</evidence>
<dbReference type="GO" id="GO:0005789">
    <property type="term" value="C:endoplasmic reticulum membrane"/>
    <property type="evidence" value="ECO:0007669"/>
    <property type="project" value="UniProtKB-SubCell"/>
</dbReference>
<keyword evidence="3" id="KW-0813">Transport</keyword>
<accession>I4YEC7</accession>
<dbReference type="PANTHER" id="PTHR42650:SF1">
    <property type="entry name" value="GUIDED ENTRY OF TAIL-ANCHORED PROTEINS FACTOR 1"/>
    <property type="match status" value="1"/>
</dbReference>
<evidence type="ECO:0008006" key="12">
    <source>
        <dbReference type="Google" id="ProtNLM"/>
    </source>
</evidence>
<evidence type="ECO:0000256" key="1">
    <source>
        <dbReference type="ARBA" id="ARBA00004477"/>
    </source>
</evidence>
<evidence type="ECO:0000256" key="7">
    <source>
        <dbReference type="ARBA" id="ARBA00023136"/>
    </source>
</evidence>